<dbReference type="GO" id="GO:0047570">
    <property type="term" value="F:3-oxoadipate enol-lactonase activity"/>
    <property type="evidence" value="ECO:0007669"/>
    <property type="project" value="UniProtKB-EC"/>
</dbReference>
<feature type="domain" description="AB hydrolase-1" evidence="1">
    <location>
        <begin position="52"/>
        <end position="195"/>
    </location>
</feature>
<accession>A0A1C7DAA0</accession>
<dbReference type="EC" id="3.1.1.24" evidence="2"/>
<dbReference type="Proteomes" id="UP000092698">
    <property type="component" value="Chromosome"/>
</dbReference>
<dbReference type="PANTHER" id="PTHR43798:SF33">
    <property type="entry name" value="HYDROLASE, PUTATIVE (AFU_ORTHOLOGUE AFUA_2G14860)-RELATED"/>
    <property type="match status" value="1"/>
</dbReference>
<evidence type="ECO:0000313" key="2">
    <source>
        <dbReference type="EMBL" id="ANU08355.1"/>
    </source>
</evidence>
<name>A0A1C7DAA0_9SPHN</name>
<dbReference type="EMBL" id="CP016545">
    <property type="protein sequence ID" value="ANU08355.1"/>
    <property type="molecule type" value="Genomic_DNA"/>
</dbReference>
<dbReference type="STRING" id="645517.A6F65_02068"/>
<evidence type="ECO:0000313" key="3">
    <source>
        <dbReference type="Proteomes" id="UP000092698"/>
    </source>
</evidence>
<dbReference type="SUPFAM" id="SSF53474">
    <property type="entry name" value="alpha/beta-Hydrolases"/>
    <property type="match status" value="1"/>
</dbReference>
<dbReference type="AlphaFoldDB" id="A0A1C7DAA0"/>
<dbReference type="GO" id="GO:0016020">
    <property type="term" value="C:membrane"/>
    <property type="evidence" value="ECO:0007669"/>
    <property type="project" value="TreeGrafter"/>
</dbReference>
<protein>
    <submittedName>
        <fullName evidence="2">3-oxoadipate enol-lactonase 2</fullName>
        <ecNumber evidence="2">3.1.1.24</ecNumber>
    </submittedName>
</protein>
<dbReference type="InterPro" id="IPR000073">
    <property type="entry name" value="AB_hydrolase_1"/>
</dbReference>
<dbReference type="KEGG" id="anh:A6F65_02068"/>
<proteinExistence type="predicted"/>
<dbReference type="Gene3D" id="3.40.50.1820">
    <property type="entry name" value="alpha/beta hydrolase"/>
    <property type="match status" value="1"/>
</dbReference>
<keyword evidence="2" id="KW-0378">Hydrolase</keyword>
<dbReference type="PANTHER" id="PTHR43798">
    <property type="entry name" value="MONOACYLGLYCEROL LIPASE"/>
    <property type="match status" value="1"/>
</dbReference>
<organism evidence="2 3">
    <name type="scientific">Paraurantiacibacter namhicola</name>
    <dbReference type="NCBI Taxonomy" id="645517"/>
    <lineage>
        <taxon>Bacteria</taxon>
        <taxon>Pseudomonadati</taxon>
        <taxon>Pseudomonadota</taxon>
        <taxon>Alphaproteobacteria</taxon>
        <taxon>Sphingomonadales</taxon>
        <taxon>Erythrobacteraceae</taxon>
        <taxon>Paraurantiacibacter</taxon>
    </lineage>
</organism>
<sequence>MAPHARRNKACADSSRGQAIAGSDEIYTIGTWETADGLTLSFRDYAGRADRPALLCLHGLTRNARDFGPLADAFAGEWRLIVPEMRGRGMSDYARDPETYRIPNYLADVDALLGHLSLEEYVGVGTSMGGLMLALMAARDGSRMKGVVLNDIGPVVEKAGLERIGEYVGLGRSFPTWMHAARALREQARADHPGFDIAAWLQHAKRMMVVGNNGRIAFDYDMKIAEPFVRDGEKETADLWPAFKALGGRPGLLLHGELSDLLSAETAAHMAADIDGMDVALIPQTGHASTLEEPEAQAAIASLLARVAT</sequence>
<dbReference type="InterPro" id="IPR029058">
    <property type="entry name" value="AB_hydrolase_fold"/>
</dbReference>
<reference evidence="2 3" key="1">
    <citation type="submission" date="2016-07" db="EMBL/GenBank/DDBJ databases">
        <title>Complete genome sequence of Altererythrobacter namhicola JCM 16345T, containing esterase-encoding genes.</title>
        <authorList>
            <person name="Cheng H."/>
            <person name="Wu Y.-H."/>
            <person name="Jian S.-L."/>
            <person name="Huo Y.-Y."/>
            <person name="Wang C.-S."/>
            <person name="Xu X.-W."/>
        </authorList>
    </citation>
    <scope>NUCLEOTIDE SEQUENCE [LARGE SCALE GENOMIC DNA]</scope>
    <source>
        <strain evidence="2 3">JCM 16345</strain>
    </source>
</reference>
<dbReference type="InterPro" id="IPR050266">
    <property type="entry name" value="AB_hydrolase_sf"/>
</dbReference>
<dbReference type="Pfam" id="PF00561">
    <property type="entry name" value="Abhydrolase_1"/>
    <property type="match status" value="1"/>
</dbReference>
<gene>
    <name evidence="2" type="primary">catD_2</name>
    <name evidence="2" type="ORF">A6F65_02068</name>
</gene>
<dbReference type="RefSeq" id="WP_237164811.1">
    <property type="nucleotide sequence ID" value="NZ_CP016545.1"/>
</dbReference>
<evidence type="ECO:0000259" key="1">
    <source>
        <dbReference type="Pfam" id="PF00561"/>
    </source>
</evidence>
<keyword evidence="3" id="KW-1185">Reference proteome</keyword>
<dbReference type="PATRIC" id="fig|645517.4.peg.2051"/>